<evidence type="ECO:0000313" key="1">
    <source>
        <dbReference type="EMBL" id="PKC60326.1"/>
    </source>
</evidence>
<accession>A0A2I1E1T7</accession>
<protein>
    <submittedName>
        <fullName evidence="1">Uncharacterized protein</fullName>
    </submittedName>
</protein>
<dbReference type="VEuPathDB" id="FungiDB:RhiirA1_468194"/>
<proteinExistence type="predicted"/>
<reference evidence="1 2" key="1">
    <citation type="submission" date="2017-10" db="EMBL/GenBank/DDBJ databases">
        <title>Extensive intraspecific genome diversity in a model arbuscular mycorrhizal fungus.</title>
        <authorList>
            <person name="Chen E.C.H."/>
            <person name="Morin E."/>
            <person name="Baudet D."/>
            <person name="Noel J."/>
            <person name="Ndikumana S."/>
            <person name="Charron P."/>
            <person name="St-Onge C."/>
            <person name="Giorgi J."/>
            <person name="Grigoriev I.V."/>
            <person name="Roux C."/>
            <person name="Martin F.M."/>
            <person name="Corradi N."/>
        </authorList>
    </citation>
    <scope>NUCLEOTIDE SEQUENCE [LARGE SCALE GENOMIC DNA]</scope>
    <source>
        <strain evidence="1 2">A1</strain>
    </source>
</reference>
<sequence length="110" mass="13209">MKKKYDLSGVTCYYSNNISGICRLIEVSNENDQPSNDSQLKRFVRPNDNFDSFKLNEKFEKFEYPPSTKRELKNWYTSKNTNCMERLLSCIYDFLVTQYKMMCNHLKFKI</sequence>
<organism evidence="1 2">
    <name type="scientific">Rhizophagus irregularis</name>
    <dbReference type="NCBI Taxonomy" id="588596"/>
    <lineage>
        <taxon>Eukaryota</taxon>
        <taxon>Fungi</taxon>
        <taxon>Fungi incertae sedis</taxon>
        <taxon>Mucoromycota</taxon>
        <taxon>Glomeromycotina</taxon>
        <taxon>Glomeromycetes</taxon>
        <taxon>Glomerales</taxon>
        <taxon>Glomeraceae</taxon>
        <taxon>Rhizophagus</taxon>
    </lineage>
</organism>
<evidence type="ECO:0000313" key="2">
    <source>
        <dbReference type="Proteomes" id="UP000232688"/>
    </source>
</evidence>
<dbReference type="EMBL" id="LLXH01001163">
    <property type="protein sequence ID" value="PKC60326.1"/>
    <property type="molecule type" value="Genomic_DNA"/>
</dbReference>
<gene>
    <name evidence="1" type="ORF">RhiirA1_468194</name>
</gene>
<dbReference type="VEuPathDB" id="FungiDB:FUN_016370"/>
<name>A0A2I1E1T7_9GLOM</name>
<dbReference type="AlphaFoldDB" id="A0A2I1E1T7"/>
<comment type="caution">
    <text evidence="1">The sequence shown here is derived from an EMBL/GenBank/DDBJ whole genome shotgun (WGS) entry which is preliminary data.</text>
</comment>
<reference evidence="1 2" key="2">
    <citation type="submission" date="2017-10" db="EMBL/GenBank/DDBJ databases">
        <title>Genome analyses suggest a sexual origin of heterokaryosis in a supposedly ancient asexual fungus.</title>
        <authorList>
            <person name="Corradi N."/>
            <person name="Sedzielewska K."/>
            <person name="Noel J."/>
            <person name="Charron P."/>
            <person name="Farinelli L."/>
            <person name="Marton T."/>
            <person name="Kruger M."/>
            <person name="Pelin A."/>
            <person name="Brachmann A."/>
            <person name="Corradi N."/>
        </authorList>
    </citation>
    <scope>NUCLEOTIDE SEQUENCE [LARGE SCALE GENOMIC DNA]</scope>
    <source>
        <strain evidence="1 2">A1</strain>
    </source>
</reference>
<dbReference type="Proteomes" id="UP000232688">
    <property type="component" value="Unassembled WGS sequence"/>
</dbReference>